<dbReference type="Proteomes" id="UP000596661">
    <property type="component" value="Chromosome 6"/>
</dbReference>
<dbReference type="PANTHER" id="PTHR47074:SF11">
    <property type="entry name" value="REVERSE TRANSCRIPTASE-LIKE PROTEIN"/>
    <property type="match status" value="1"/>
</dbReference>
<evidence type="ECO:0000259" key="1">
    <source>
        <dbReference type="Pfam" id="PF13966"/>
    </source>
</evidence>
<proteinExistence type="predicted"/>
<sequence>MSIPLSIFPTEDVLIWNGTTTGTVKSGYQFAESVADLHDTNSSYNLENWWTKLWKLKIPFKLCIFVWKVFRNALPVAVELNRKHIADTPFCPLCKAHRETINHALFFCTRAKEVWRLSHLTFDLKMAVTSAPDEFLLYVLANTSSFEFESFLVCCWSIWFERNAEFHGKLAKQPAAILAFATDYLSKYQVVHAPAMNSNSLAGPSTTPAPASSTVPPVSPWIAPPVGKLKLNTDAACNKALGMSGIGAVLRDSSG</sequence>
<dbReference type="AlphaFoldDB" id="A0A803PUH9"/>
<dbReference type="InterPro" id="IPR052929">
    <property type="entry name" value="RNase_H-like_EbsB-rel"/>
</dbReference>
<dbReference type="PANTHER" id="PTHR47074">
    <property type="entry name" value="BNAC02G40300D PROTEIN"/>
    <property type="match status" value="1"/>
</dbReference>
<dbReference type="EMBL" id="UZAU01000607">
    <property type="status" value="NOT_ANNOTATED_CDS"/>
    <property type="molecule type" value="Genomic_DNA"/>
</dbReference>
<evidence type="ECO:0000313" key="3">
    <source>
        <dbReference type="Proteomes" id="UP000596661"/>
    </source>
</evidence>
<dbReference type="OMA" id="HRETINH"/>
<feature type="domain" description="Reverse transcriptase zinc-binding" evidence="1">
    <location>
        <begin position="44"/>
        <end position="115"/>
    </location>
</feature>
<evidence type="ECO:0000313" key="2">
    <source>
        <dbReference type="EnsemblPlants" id="cds.evm.model.06.1442"/>
    </source>
</evidence>
<accession>A0A803PUH9</accession>
<organism evidence="2 3">
    <name type="scientific">Cannabis sativa</name>
    <name type="common">Hemp</name>
    <name type="synonym">Marijuana</name>
    <dbReference type="NCBI Taxonomy" id="3483"/>
    <lineage>
        <taxon>Eukaryota</taxon>
        <taxon>Viridiplantae</taxon>
        <taxon>Streptophyta</taxon>
        <taxon>Embryophyta</taxon>
        <taxon>Tracheophyta</taxon>
        <taxon>Spermatophyta</taxon>
        <taxon>Magnoliopsida</taxon>
        <taxon>eudicotyledons</taxon>
        <taxon>Gunneridae</taxon>
        <taxon>Pentapetalae</taxon>
        <taxon>rosids</taxon>
        <taxon>fabids</taxon>
        <taxon>Rosales</taxon>
        <taxon>Cannabaceae</taxon>
        <taxon>Cannabis</taxon>
    </lineage>
</organism>
<dbReference type="EnsemblPlants" id="evm.model.06.1442">
    <property type="protein sequence ID" value="cds.evm.model.06.1442"/>
    <property type="gene ID" value="evm.TU.06.1442"/>
</dbReference>
<name>A0A803PUH9_CANSA</name>
<dbReference type="Pfam" id="PF13966">
    <property type="entry name" value="zf-RVT"/>
    <property type="match status" value="1"/>
</dbReference>
<dbReference type="InterPro" id="IPR026960">
    <property type="entry name" value="RVT-Znf"/>
</dbReference>
<protein>
    <recommendedName>
        <fullName evidence="1">Reverse transcriptase zinc-binding domain-containing protein</fullName>
    </recommendedName>
</protein>
<dbReference type="Gramene" id="evm.model.06.1442">
    <property type="protein sequence ID" value="cds.evm.model.06.1442"/>
    <property type="gene ID" value="evm.TU.06.1442"/>
</dbReference>
<keyword evidence="3" id="KW-1185">Reference proteome</keyword>
<reference evidence="2" key="1">
    <citation type="submission" date="2018-11" db="EMBL/GenBank/DDBJ databases">
        <authorList>
            <person name="Grassa J C."/>
        </authorList>
    </citation>
    <scope>NUCLEOTIDE SEQUENCE [LARGE SCALE GENOMIC DNA]</scope>
</reference>
<reference evidence="2" key="2">
    <citation type="submission" date="2021-03" db="UniProtKB">
        <authorList>
            <consortium name="EnsemblPlants"/>
        </authorList>
    </citation>
    <scope>IDENTIFICATION</scope>
</reference>